<evidence type="ECO:0000313" key="2">
    <source>
        <dbReference type="EMBL" id="EMA44571.1"/>
    </source>
</evidence>
<dbReference type="SUPFAM" id="SSF53850">
    <property type="entry name" value="Periplasmic binding protein-like II"/>
    <property type="match status" value="2"/>
</dbReference>
<gene>
    <name evidence="2" type="ORF">C448_08484</name>
</gene>
<comment type="caution">
    <text evidence="2">The sequence shown here is derived from an EMBL/GenBank/DDBJ whole genome shotgun (WGS) entry which is preliminary data.</text>
</comment>
<name>M0MFT9_HALMO</name>
<dbReference type="PANTHER" id="PTHR30290">
    <property type="entry name" value="PERIPLASMIC BINDING COMPONENT OF ABC TRANSPORTER"/>
    <property type="match status" value="1"/>
</dbReference>
<dbReference type="STRING" id="931277.C448_08484"/>
<proteinExistence type="predicted"/>
<dbReference type="Gene3D" id="3.40.190.10">
    <property type="entry name" value="Periplasmic binding protein-like II"/>
    <property type="match status" value="1"/>
</dbReference>
<sequence>MEFSSDDDPWSKQHALMMKSSVNALGAPARIIDRPLNQLYAQSWDTPGLENVFSMSTHGPDPVRGIGPNALLTRRSKDSPFNYDNYWHPRINELLDKQDEITEDEQRRADLIQEVQKIFAEDVGAIISLFPDVITAANTRNFKGYVPTPGPGPTRDTFQWTEVNLQPRTGDRSYVKGTTTSMNSLNQPWSAGGAEEYRLKYIYDGLFDASPDLDVIPALATGGGFVDDTTVEVDLRDGVKWHDGKPFTPEDVTFSLDFFEQHSATSVVPFYEPVESTEILSRTDGGRVRFNLTGPDATFMTQGVVQSTVIPKHRW</sequence>
<dbReference type="InterPro" id="IPR000914">
    <property type="entry name" value="SBP_5_dom"/>
</dbReference>
<dbReference type="InterPro" id="IPR039424">
    <property type="entry name" value="SBP_5"/>
</dbReference>
<evidence type="ECO:0000259" key="1">
    <source>
        <dbReference type="Pfam" id="PF00496"/>
    </source>
</evidence>
<accession>M0MFT9</accession>
<dbReference type="Gene3D" id="3.10.105.10">
    <property type="entry name" value="Dipeptide-binding Protein, Domain 3"/>
    <property type="match status" value="1"/>
</dbReference>
<organism evidence="2 3">
    <name type="scientific">Halococcus morrhuae DSM 1307</name>
    <dbReference type="NCBI Taxonomy" id="931277"/>
    <lineage>
        <taxon>Archaea</taxon>
        <taxon>Methanobacteriati</taxon>
        <taxon>Methanobacteriota</taxon>
        <taxon>Stenosarchaea group</taxon>
        <taxon>Halobacteria</taxon>
        <taxon>Halobacteriales</taxon>
        <taxon>Halococcaceae</taxon>
        <taxon>Halococcus</taxon>
    </lineage>
</organism>
<feature type="domain" description="Solute-binding protein family 5" evidence="1">
    <location>
        <begin position="215"/>
        <end position="301"/>
    </location>
</feature>
<dbReference type="EMBL" id="AOMC01000107">
    <property type="protein sequence ID" value="EMA44571.1"/>
    <property type="molecule type" value="Genomic_DNA"/>
</dbReference>
<evidence type="ECO:0000313" key="3">
    <source>
        <dbReference type="Proteomes" id="UP000011568"/>
    </source>
</evidence>
<dbReference type="Pfam" id="PF00496">
    <property type="entry name" value="SBP_bac_5"/>
    <property type="match status" value="1"/>
</dbReference>
<dbReference type="GO" id="GO:1904680">
    <property type="term" value="F:peptide transmembrane transporter activity"/>
    <property type="evidence" value="ECO:0007669"/>
    <property type="project" value="TreeGrafter"/>
</dbReference>
<dbReference type="GO" id="GO:0015833">
    <property type="term" value="P:peptide transport"/>
    <property type="evidence" value="ECO:0007669"/>
    <property type="project" value="TreeGrafter"/>
</dbReference>
<dbReference type="AlphaFoldDB" id="M0MFT9"/>
<dbReference type="eggNOG" id="arCOG01534">
    <property type="taxonomic scope" value="Archaea"/>
</dbReference>
<protein>
    <submittedName>
        <fullName evidence="2">Peptide ABC transporter substrate-binding protein</fullName>
    </submittedName>
</protein>
<dbReference type="eggNOG" id="arCOG07538">
    <property type="taxonomic scope" value="Archaea"/>
</dbReference>
<dbReference type="PROSITE" id="PS01040">
    <property type="entry name" value="SBP_BACTERIAL_5"/>
    <property type="match status" value="1"/>
</dbReference>
<reference evidence="2 3" key="1">
    <citation type="journal article" date="2014" name="PLoS Genet.">
        <title>Phylogenetically driven sequencing of extremely halophilic archaea reveals strategies for static and dynamic osmo-response.</title>
        <authorList>
            <person name="Becker E.A."/>
            <person name="Seitzer P.M."/>
            <person name="Tritt A."/>
            <person name="Larsen D."/>
            <person name="Krusor M."/>
            <person name="Yao A.I."/>
            <person name="Wu D."/>
            <person name="Madern D."/>
            <person name="Eisen J.A."/>
            <person name="Darling A.E."/>
            <person name="Facciotti M.T."/>
        </authorList>
    </citation>
    <scope>NUCLEOTIDE SEQUENCE [LARGE SCALE GENOMIC DNA]</scope>
    <source>
        <strain evidence="2 3">DSM 1307</strain>
    </source>
</reference>
<feature type="non-terminal residue" evidence="2">
    <location>
        <position position="315"/>
    </location>
</feature>
<dbReference type="Proteomes" id="UP000011568">
    <property type="component" value="Unassembled WGS sequence"/>
</dbReference>
<dbReference type="InterPro" id="IPR023765">
    <property type="entry name" value="SBP_5_CS"/>
</dbReference>
<keyword evidence="3" id="KW-1185">Reference proteome</keyword>
<dbReference type="Gene3D" id="3.90.76.10">
    <property type="entry name" value="Dipeptide-binding Protein, Domain 1"/>
    <property type="match status" value="1"/>
</dbReference>